<dbReference type="AlphaFoldDB" id="A0A132N6P1"/>
<name>A0A132N6P1_9ACTN</name>
<dbReference type="InterPro" id="IPR051678">
    <property type="entry name" value="AGP_Transferase"/>
</dbReference>
<dbReference type="InterPro" id="IPR002575">
    <property type="entry name" value="Aminoglycoside_PTrfase"/>
</dbReference>
<sequence length="298" mass="33421">MRHSIEQTLDAVCRRIGARREDAELLHLHSNAVYRITSAGVVVRIALAHDAASRIATSLRVTRWLAARGVPTVEPADEAGEQPLLVNGHVVSVWRLVDAPPDTATATAYELGQILRTLHAQPEPPFPVPTVDDPFVRLRHETRTSTVLSDRQRAWLLNRADELGRAWKTLRYPHPPALVHGDAHPGNLLRTRDGRAVLCDWDGVALGHREWDLVQVHYTCRRFGRPTTPDLDTLAEAYGWDIRDWPGLDTLIAIRELSGLSPYLRTAPGKPAARREVAWRLKTLMRGDVQARWRPPGS</sequence>
<dbReference type="InterPro" id="IPR011009">
    <property type="entry name" value="Kinase-like_dom_sf"/>
</dbReference>
<dbReference type="PATRIC" id="fig|1469144.8.peg.1373"/>
<organism evidence="2 3">
    <name type="scientific">Carbonactinospora thermoautotrophica</name>
    <dbReference type="NCBI Taxonomy" id="1469144"/>
    <lineage>
        <taxon>Bacteria</taxon>
        <taxon>Bacillati</taxon>
        <taxon>Actinomycetota</taxon>
        <taxon>Actinomycetes</taxon>
        <taxon>Kitasatosporales</taxon>
        <taxon>Carbonactinosporaceae</taxon>
        <taxon>Carbonactinospora</taxon>
    </lineage>
</organism>
<evidence type="ECO:0000313" key="2">
    <source>
        <dbReference type="EMBL" id="KWX05764.1"/>
    </source>
</evidence>
<feature type="domain" description="Aminoglycoside phosphotransferase" evidence="1">
    <location>
        <begin position="29"/>
        <end position="248"/>
    </location>
</feature>
<reference evidence="2 3" key="1">
    <citation type="submission" date="2015-02" db="EMBL/GenBank/DDBJ databases">
        <title>Physiological reanalysis, assessment of diazotrophy, and genome sequences of multiple isolates of Streptomyces thermoautotrophicus.</title>
        <authorList>
            <person name="MacKellar D.C."/>
            <person name="Lieber L."/>
            <person name="Norman J."/>
            <person name="Bolger A."/>
            <person name="Tobin C."/>
            <person name="Murray J.W."/>
            <person name="Prell J."/>
        </authorList>
    </citation>
    <scope>NUCLEOTIDE SEQUENCE [LARGE SCALE GENOMIC DNA]</scope>
    <source>
        <strain evidence="2 3">UBT1</strain>
    </source>
</reference>
<dbReference type="EMBL" id="JYIJ01000010">
    <property type="protein sequence ID" value="KWX05764.1"/>
    <property type="molecule type" value="Genomic_DNA"/>
</dbReference>
<dbReference type="Gene3D" id="3.90.1200.10">
    <property type="match status" value="1"/>
</dbReference>
<evidence type="ECO:0000259" key="1">
    <source>
        <dbReference type="Pfam" id="PF01636"/>
    </source>
</evidence>
<protein>
    <recommendedName>
        <fullName evidence="1">Aminoglycoside phosphotransferase domain-containing protein</fullName>
    </recommendedName>
</protein>
<comment type="caution">
    <text evidence="2">The sequence shown here is derived from an EMBL/GenBank/DDBJ whole genome shotgun (WGS) entry which is preliminary data.</text>
</comment>
<accession>A0A132N6P1</accession>
<proteinExistence type="predicted"/>
<evidence type="ECO:0000313" key="3">
    <source>
        <dbReference type="Proteomes" id="UP000070659"/>
    </source>
</evidence>
<dbReference type="Pfam" id="PF01636">
    <property type="entry name" value="APH"/>
    <property type="match status" value="1"/>
</dbReference>
<dbReference type="SUPFAM" id="SSF56112">
    <property type="entry name" value="Protein kinase-like (PK-like)"/>
    <property type="match status" value="1"/>
</dbReference>
<dbReference type="Proteomes" id="UP000070659">
    <property type="component" value="Unassembled WGS sequence"/>
</dbReference>
<dbReference type="PANTHER" id="PTHR21310">
    <property type="entry name" value="AMINOGLYCOSIDE PHOSPHOTRANSFERASE-RELATED-RELATED"/>
    <property type="match status" value="1"/>
</dbReference>
<dbReference type="PANTHER" id="PTHR21310:SF40">
    <property type="entry name" value="AMINOGLYCOSIDE PHOSPHOTRANSFERASE DOMAIN-CONTAINING PROTEIN-RELATED"/>
    <property type="match status" value="1"/>
</dbReference>
<gene>
    <name evidence="2" type="ORF">TH66_00975</name>
</gene>